<protein>
    <submittedName>
        <fullName evidence="3">Uncharacterized protein</fullName>
    </submittedName>
</protein>
<feature type="region of interest" description="Disordered" evidence="2">
    <location>
        <begin position="475"/>
        <end position="513"/>
    </location>
</feature>
<evidence type="ECO:0000256" key="2">
    <source>
        <dbReference type="SAM" id="MobiDB-lite"/>
    </source>
</evidence>
<dbReference type="Gene3D" id="1.20.930.20">
    <property type="entry name" value="Adaptor protein Cbl, N-terminal domain"/>
    <property type="match status" value="1"/>
</dbReference>
<feature type="compositionally biased region" description="Polar residues" evidence="2">
    <location>
        <begin position="442"/>
        <end position="455"/>
    </location>
</feature>
<dbReference type="CDD" id="cd21037">
    <property type="entry name" value="MLKL_NTD"/>
    <property type="match status" value="1"/>
</dbReference>
<evidence type="ECO:0000313" key="4">
    <source>
        <dbReference type="Proteomes" id="UP000193986"/>
    </source>
</evidence>
<dbReference type="EMBL" id="MCFC01000016">
    <property type="protein sequence ID" value="ORY31271.1"/>
    <property type="molecule type" value="Genomic_DNA"/>
</dbReference>
<feature type="compositionally biased region" description="Basic and acidic residues" evidence="2">
    <location>
        <begin position="50"/>
        <end position="69"/>
    </location>
</feature>
<evidence type="ECO:0000313" key="3">
    <source>
        <dbReference type="EMBL" id="ORY31271.1"/>
    </source>
</evidence>
<feature type="compositionally biased region" description="Low complexity" evidence="2">
    <location>
        <begin position="490"/>
        <end position="503"/>
    </location>
</feature>
<comment type="caution">
    <text evidence="3">The sequence shown here is derived from an EMBL/GenBank/DDBJ whole genome shotgun (WGS) entry which is preliminary data.</text>
</comment>
<sequence length="513" mass="55981">MSSPPPVPPKGHAISSPDAVEPAAIDPPETPSSRASTESRRRSFSFGSRKSSDKDKADKEKTEEKEKSSGKLKGALISLKDNIRDGLGRRTSSPSTPSPPNEGKMTSTSIAQAGDASTSTAVRLHSPLASPPITRPTLPPHTPLAVDTSTKSRSSDDSEQVRESIENAQKTVDRLATAHLVLATVSGALSVGTGWLPGVAEGVKLIDKMLEQAQDVAMGKVSSLRLVERCAAVLWAVEESVINNLNAKRSIDSVMQENIRQLIRLLQENANLLNKLASRSFLKLYLHADETTKMIDKATIDLSDMVNIFLLQSAVGSGAWQEQSTQDHERDFELLAMKIDEARENDDVMLKILALKNEEQQEAIETLQRTLDGLVALQLRDYAERHQGQLPSDSRPESPVEIEFPIAHPFQPVQRGQAILPTQNLNMQSMSIPHTVLPQVPSVKSSRTSTNSTVPSLEEHREFCQRALDVLRRHSPTNEFGHSNDTRVESSSTSASGSAYTTADDGVLVHEHK</sequence>
<dbReference type="OrthoDB" id="1668230at2759"/>
<dbReference type="STRING" id="71784.A0A1Y2B8U6"/>
<dbReference type="GO" id="GO:0007166">
    <property type="term" value="P:cell surface receptor signaling pathway"/>
    <property type="evidence" value="ECO:0007669"/>
    <property type="project" value="InterPro"/>
</dbReference>
<dbReference type="InterPro" id="IPR036537">
    <property type="entry name" value="Adaptor_Cbl_N_dom_sf"/>
</dbReference>
<reference evidence="3 4" key="1">
    <citation type="submission" date="2016-07" db="EMBL/GenBank/DDBJ databases">
        <title>Pervasive Adenine N6-methylation of Active Genes in Fungi.</title>
        <authorList>
            <consortium name="DOE Joint Genome Institute"/>
            <person name="Mondo S.J."/>
            <person name="Dannebaum R.O."/>
            <person name="Kuo R.C."/>
            <person name="Labutti K."/>
            <person name="Haridas S."/>
            <person name="Kuo A."/>
            <person name="Salamov A."/>
            <person name="Ahrendt S.R."/>
            <person name="Lipzen A."/>
            <person name="Sullivan W."/>
            <person name="Andreopoulos W.B."/>
            <person name="Clum A."/>
            <person name="Lindquist E."/>
            <person name="Daum C."/>
            <person name="Ramamoorthy G.K."/>
            <person name="Gryganskyi A."/>
            <person name="Culley D."/>
            <person name="Magnuson J.K."/>
            <person name="James T.Y."/>
            <person name="O'Malley M.A."/>
            <person name="Stajich J.E."/>
            <person name="Spatafora J.W."/>
            <person name="Visel A."/>
            <person name="Grigoriev I.V."/>
        </authorList>
    </citation>
    <scope>NUCLEOTIDE SEQUENCE [LARGE SCALE GENOMIC DNA]</scope>
    <source>
        <strain evidence="3 4">68-887.2</strain>
    </source>
</reference>
<evidence type="ECO:0000256" key="1">
    <source>
        <dbReference type="SAM" id="Coils"/>
    </source>
</evidence>
<gene>
    <name evidence="3" type="ORF">BCR39DRAFT_558300</name>
</gene>
<feature type="region of interest" description="Disordered" evidence="2">
    <location>
        <begin position="1"/>
        <end position="164"/>
    </location>
</feature>
<dbReference type="InParanoid" id="A0A1Y2B8U6"/>
<proteinExistence type="predicted"/>
<feature type="compositionally biased region" description="Polar residues" evidence="2">
    <location>
        <begin position="104"/>
        <end position="121"/>
    </location>
</feature>
<dbReference type="Proteomes" id="UP000193986">
    <property type="component" value="Unassembled WGS sequence"/>
</dbReference>
<accession>A0A1Y2B8U6</accession>
<name>A0A1Y2B8U6_9TREE</name>
<keyword evidence="4" id="KW-1185">Reference proteome</keyword>
<feature type="region of interest" description="Disordered" evidence="2">
    <location>
        <begin position="439"/>
        <end position="459"/>
    </location>
</feature>
<organism evidence="3 4">
    <name type="scientific">Naematelia encephala</name>
    <dbReference type="NCBI Taxonomy" id="71784"/>
    <lineage>
        <taxon>Eukaryota</taxon>
        <taxon>Fungi</taxon>
        <taxon>Dikarya</taxon>
        <taxon>Basidiomycota</taxon>
        <taxon>Agaricomycotina</taxon>
        <taxon>Tremellomycetes</taxon>
        <taxon>Tremellales</taxon>
        <taxon>Naemateliaceae</taxon>
        <taxon>Naematelia</taxon>
    </lineage>
</organism>
<feature type="coiled-coil region" evidence="1">
    <location>
        <begin position="325"/>
        <end position="377"/>
    </location>
</feature>
<feature type="compositionally biased region" description="Basic and acidic residues" evidence="2">
    <location>
        <begin position="153"/>
        <end position="164"/>
    </location>
</feature>
<feature type="compositionally biased region" description="Pro residues" evidence="2">
    <location>
        <begin position="129"/>
        <end position="142"/>
    </location>
</feature>
<dbReference type="InterPro" id="IPR059179">
    <property type="entry name" value="MLKL-like_MCAfunc"/>
</dbReference>
<keyword evidence="1" id="KW-0175">Coiled coil</keyword>
<dbReference type="AlphaFoldDB" id="A0A1Y2B8U6"/>